<reference evidence="1" key="2">
    <citation type="submission" date="2025-09" db="UniProtKB">
        <authorList>
            <consortium name="Ensembl"/>
        </authorList>
    </citation>
    <scope>IDENTIFICATION</scope>
</reference>
<dbReference type="Proteomes" id="UP000233160">
    <property type="component" value="Unassembled WGS sequence"/>
</dbReference>
<evidence type="ECO:0000313" key="1">
    <source>
        <dbReference type="Ensembl" id="ENSPCOP00000010807.1"/>
    </source>
</evidence>
<protein>
    <submittedName>
        <fullName evidence="1">Uncharacterized protein</fullName>
    </submittedName>
</protein>
<keyword evidence="2" id="KW-1185">Reference proteome</keyword>
<proteinExistence type="predicted"/>
<organism evidence="1 2">
    <name type="scientific">Propithecus coquereli</name>
    <name type="common">Coquerel's sifaka</name>
    <name type="synonym">Propithecus verreauxi coquereli</name>
    <dbReference type="NCBI Taxonomy" id="379532"/>
    <lineage>
        <taxon>Eukaryota</taxon>
        <taxon>Metazoa</taxon>
        <taxon>Chordata</taxon>
        <taxon>Craniata</taxon>
        <taxon>Vertebrata</taxon>
        <taxon>Euteleostomi</taxon>
        <taxon>Mammalia</taxon>
        <taxon>Eutheria</taxon>
        <taxon>Euarchontoglires</taxon>
        <taxon>Primates</taxon>
        <taxon>Strepsirrhini</taxon>
        <taxon>Lemuriformes</taxon>
        <taxon>Indriidae</taxon>
        <taxon>Propithecus</taxon>
    </lineage>
</organism>
<accession>A0A2K6FA19</accession>
<sequence>MSALGQITIAVCGESISTNQSRAISFVVLGQLQNCVF</sequence>
<reference evidence="1" key="1">
    <citation type="submission" date="2025-08" db="UniProtKB">
        <authorList>
            <consortium name="Ensembl"/>
        </authorList>
    </citation>
    <scope>IDENTIFICATION</scope>
</reference>
<dbReference type="AlphaFoldDB" id="A0A2K6FA19"/>
<evidence type="ECO:0000313" key="2">
    <source>
        <dbReference type="Proteomes" id="UP000233160"/>
    </source>
</evidence>
<dbReference type="Ensembl" id="ENSPCOT00000021388.1">
    <property type="protein sequence ID" value="ENSPCOP00000010807.1"/>
    <property type="gene ID" value="ENSPCOG00000016884.1"/>
</dbReference>
<name>A0A2K6FA19_PROCO</name>